<organism evidence="2">
    <name type="scientific">Pseudomonas phage PAKlein3</name>
    <dbReference type="NCBI Taxonomy" id="3230132"/>
    <lineage>
        <taxon>Viruses</taxon>
    </lineage>
</organism>
<dbReference type="EMBL" id="PP931173">
    <property type="protein sequence ID" value="XCH44962.1"/>
    <property type="molecule type" value="Genomic_DNA"/>
</dbReference>
<name>A0AAU8GS43_9VIRU</name>
<reference evidence="2" key="1">
    <citation type="submission" date="2024-06" db="EMBL/GenBank/DDBJ databases">
        <authorList>
            <person name="Yerushalmy O."/>
            <person name="Alkalay-Oren S."/>
            <person name="Coppenhagn-Glazer S."/>
            <person name="Hazan R."/>
        </authorList>
    </citation>
    <scope>NUCLEOTIDE SEQUENCE</scope>
</reference>
<protein>
    <submittedName>
        <fullName evidence="2">Uncharacterized protein</fullName>
    </submittedName>
</protein>
<evidence type="ECO:0000256" key="1">
    <source>
        <dbReference type="SAM" id="MobiDB-lite"/>
    </source>
</evidence>
<sequence>MMVIGSRNEPTESSSTQGWQKAKSLTKPLAFCLGLKENDVKGRM</sequence>
<proteinExistence type="predicted"/>
<evidence type="ECO:0000313" key="2">
    <source>
        <dbReference type="EMBL" id="XCH44962.1"/>
    </source>
</evidence>
<accession>A0AAU8GS43</accession>
<feature type="region of interest" description="Disordered" evidence="1">
    <location>
        <begin position="1"/>
        <end position="21"/>
    </location>
</feature>